<keyword evidence="1" id="KW-0479">Metal-binding</keyword>
<dbReference type="PIRSF" id="PIRSF036894">
    <property type="entry name" value="PMI_Firm_short"/>
    <property type="match status" value="1"/>
</dbReference>
<evidence type="ECO:0000256" key="3">
    <source>
        <dbReference type="ARBA" id="ARBA00029741"/>
    </source>
</evidence>
<evidence type="ECO:0000256" key="2">
    <source>
        <dbReference type="ARBA" id="ARBA00022833"/>
    </source>
</evidence>
<dbReference type="EMBL" id="JAIPME010000002">
    <property type="protein sequence ID" value="MBZ2386235.1"/>
    <property type="molecule type" value="Genomic_DNA"/>
</dbReference>
<keyword evidence="2" id="KW-0862">Zinc</keyword>
<feature type="domain" description="Mannose-6-phosphate isomerase cupin" evidence="6">
    <location>
        <begin position="238"/>
        <end position="308"/>
    </location>
</feature>
<keyword evidence="8" id="KW-1185">Reference proteome</keyword>
<protein>
    <recommendedName>
        <fullName evidence="3">Phosphohexomutase</fullName>
    </recommendedName>
    <alternativeName>
        <fullName evidence="4">Phosphomannose isomerase</fullName>
    </alternativeName>
</protein>
<dbReference type="Pfam" id="PF21621">
    <property type="entry name" value="MPI_cupin_dom"/>
    <property type="match status" value="1"/>
</dbReference>
<dbReference type="InterPro" id="IPR049071">
    <property type="entry name" value="MPI_cupin_dom"/>
</dbReference>
<organism evidence="7 8">
    <name type="scientific">Anaerococcus murdochii</name>
    <dbReference type="NCBI Taxonomy" id="411577"/>
    <lineage>
        <taxon>Bacteria</taxon>
        <taxon>Bacillati</taxon>
        <taxon>Bacillota</taxon>
        <taxon>Tissierellia</taxon>
        <taxon>Tissierellales</taxon>
        <taxon>Peptoniphilaceae</taxon>
        <taxon>Anaerococcus</taxon>
    </lineage>
</organism>
<comment type="caution">
    <text evidence="7">The sequence shown here is derived from an EMBL/GenBank/DDBJ whole genome shotgun (WGS) entry which is preliminary data.</text>
</comment>
<accession>A0ABS7SXH2</accession>
<dbReference type="Proteomes" id="UP000734271">
    <property type="component" value="Unassembled WGS sequence"/>
</dbReference>
<dbReference type="InterPro" id="IPR014710">
    <property type="entry name" value="RmlC-like_jellyroll"/>
</dbReference>
<evidence type="ECO:0000256" key="1">
    <source>
        <dbReference type="ARBA" id="ARBA00022723"/>
    </source>
</evidence>
<evidence type="ECO:0000256" key="4">
    <source>
        <dbReference type="ARBA" id="ARBA00030762"/>
    </source>
</evidence>
<keyword evidence="7" id="KW-0413">Isomerase</keyword>
<name>A0ABS7SXH2_9FIRM</name>
<evidence type="ECO:0000313" key="8">
    <source>
        <dbReference type="Proteomes" id="UP000734271"/>
    </source>
</evidence>
<dbReference type="InterPro" id="IPR014628">
    <property type="entry name" value="Man6P_isomerase_Firm_short"/>
</dbReference>
<proteinExistence type="predicted"/>
<dbReference type="RefSeq" id="WP_223418154.1">
    <property type="nucleotide sequence ID" value="NZ_JAIPME010000002.1"/>
</dbReference>
<dbReference type="SUPFAM" id="SSF51182">
    <property type="entry name" value="RmlC-like cupins"/>
    <property type="match status" value="1"/>
</dbReference>
<dbReference type="Pfam" id="PF20511">
    <property type="entry name" value="PMI_typeI_cat"/>
    <property type="match status" value="1"/>
</dbReference>
<reference evidence="7 8" key="1">
    <citation type="submission" date="2021-08" db="EMBL/GenBank/DDBJ databases">
        <title>FDA dAtabase for Regulatory Grade micrObial Sequences (FDA-ARGOS): Supporting development and validation of Infectious Disease Dx tests.</title>
        <authorList>
            <person name="Sproer C."/>
            <person name="Gronow S."/>
            <person name="Severitt S."/>
            <person name="Schroder I."/>
            <person name="Tallon L."/>
            <person name="Sadzewicz L."/>
            <person name="Zhao X."/>
            <person name="Boylan J."/>
            <person name="Ott S."/>
            <person name="Bowen H."/>
            <person name="Vavikolanu K."/>
            <person name="Hazen T."/>
            <person name="Aluvathingal J."/>
            <person name="Nadendla S."/>
            <person name="Lowell S."/>
            <person name="Myers T."/>
            <person name="Yan Y."/>
            <person name="Sichtig H."/>
        </authorList>
    </citation>
    <scope>NUCLEOTIDE SEQUENCE [LARGE SCALE GENOMIC DNA]</scope>
    <source>
        <strain evidence="7 8">FDAARGOS_1460</strain>
    </source>
</reference>
<dbReference type="GO" id="GO:0016853">
    <property type="term" value="F:isomerase activity"/>
    <property type="evidence" value="ECO:0007669"/>
    <property type="project" value="UniProtKB-KW"/>
</dbReference>
<sequence>MDKILFLEGKFSEKIWGGSKLKDLYSYQIPSDKTGEYWAISGMEGESSAILNGEFKGKSLREVYKDKPELFGNPNEKEFPLLVKIIDAADDLSIQVHPDDEMGARLENSKGKTECWYILNENSASIIFGLKVDSKDEAIRLIDDRKWDELLKEVPTKKGDFFFVRAGTVHAIKKDSLILEIQQASDITYRLYDYDRRDDKGNLRDLHLEKSKQAIKIIDQEDQIQTLSGTGYEGRNLTSNEYFEVREFKINSQAKFERQNPYLLESVIEGAGEIEIDGKVYPIKKGDFFLITNYAKDYKITGKLTIIEANPVEK</sequence>
<dbReference type="InterPro" id="IPR011051">
    <property type="entry name" value="RmlC_Cupin_sf"/>
</dbReference>
<evidence type="ECO:0000313" key="7">
    <source>
        <dbReference type="EMBL" id="MBZ2386235.1"/>
    </source>
</evidence>
<dbReference type="Gene3D" id="2.60.120.10">
    <property type="entry name" value="Jelly Rolls"/>
    <property type="match status" value="2"/>
</dbReference>
<evidence type="ECO:0000259" key="5">
    <source>
        <dbReference type="Pfam" id="PF20511"/>
    </source>
</evidence>
<evidence type="ECO:0000259" key="6">
    <source>
        <dbReference type="Pfam" id="PF21621"/>
    </source>
</evidence>
<gene>
    <name evidence="7" type="ORF">K8P03_02835</name>
</gene>
<dbReference type="PANTHER" id="PTHR42742:SF3">
    <property type="entry name" value="FRUCTOKINASE"/>
    <property type="match status" value="1"/>
</dbReference>
<dbReference type="CDD" id="cd07010">
    <property type="entry name" value="cupin_PMI_type_I_N_bac"/>
    <property type="match status" value="1"/>
</dbReference>
<dbReference type="PANTHER" id="PTHR42742">
    <property type="entry name" value="TRANSCRIPTIONAL REPRESSOR MPRA"/>
    <property type="match status" value="1"/>
</dbReference>
<dbReference type="InterPro" id="IPR051804">
    <property type="entry name" value="Carb_Metab_Reg_Kinase/Isom"/>
</dbReference>
<dbReference type="InterPro" id="IPR046457">
    <property type="entry name" value="PMI_typeI_cat"/>
</dbReference>
<feature type="domain" description="Phosphomannose isomerase type I catalytic" evidence="5">
    <location>
        <begin position="6"/>
        <end position="109"/>
    </location>
</feature>